<feature type="region of interest" description="Disordered" evidence="7">
    <location>
        <begin position="1"/>
        <end position="96"/>
    </location>
</feature>
<evidence type="ECO:0000259" key="9">
    <source>
        <dbReference type="PROSITE" id="PS50178"/>
    </source>
</evidence>
<feature type="coiled-coil region" evidence="6">
    <location>
        <begin position="421"/>
        <end position="469"/>
    </location>
</feature>
<keyword evidence="1" id="KW-0479">Metal-binding</keyword>
<dbReference type="Pfam" id="PF02759">
    <property type="entry name" value="RUN"/>
    <property type="match status" value="1"/>
</dbReference>
<dbReference type="EnsemblMetazoa" id="ACUA025602-RA">
    <property type="protein sequence ID" value="ACUA025602-PA"/>
    <property type="gene ID" value="ACUA025602"/>
</dbReference>
<dbReference type="PROSITE" id="PS50178">
    <property type="entry name" value="ZF_FYVE"/>
    <property type="match status" value="1"/>
</dbReference>
<feature type="region of interest" description="Disordered" evidence="7">
    <location>
        <begin position="1091"/>
        <end position="1114"/>
    </location>
</feature>
<dbReference type="PANTHER" id="PTHR45956:SF6">
    <property type="entry name" value="RUN DOMAIN-CONTAINING PROTEIN"/>
    <property type="match status" value="1"/>
</dbReference>
<dbReference type="PROSITE" id="PS50826">
    <property type="entry name" value="RUN"/>
    <property type="match status" value="1"/>
</dbReference>
<dbReference type="Proteomes" id="UP000075883">
    <property type="component" value="Unassembled WGS sequence"/>
</dbReference>
<dbReference type="CDD" id="cd17681">
    <property type="entry name" value="RUN_RUFY1_like"/>
    <property type="match status" value="1"/>
</dbReference>
<feature type="domain" description="FYVE-type" evidence="9">
    <location>
        <begin position="917"/>
        <end position="976"/>
    </location>
</feature>
<evidence type="ECO:0008006" key="13">
    <source>
        <dbReference type="Google" id="ProtNLM"/>
    </source>
</evidence>
<dbReference type="InterPro" id="IPR017455">
    <property type="entry name" value="Znf_FYVE-rel"/>
</dbReference>
<dbReference type="Pfam" id="PF07850">
    <property type="entry name" value="Renin_r"/>
    <property type="match status" value="1"/>
</dbReference>
<dbReference type="SUPFAM" id="SSF57903">
    <property type="entry name" value="FYVE/PHD zinc finger"/>
    <property type="match status" value="1"/>
</dbReference>
<feature type="coiled-coil region" evidence="6">
    <location>
        <begin position="515"/>
        <end position="542"/>
    </location>
</feature>
<keyword evidence="4 6" id="KW-0175">Coiled coil</keyword>
<feature type="compositionally biased region" description="Low complexity" evidence="7">
    <location>
        <begin position="15"/>
        <end position="35"/>
    </location>
</feature>
<keyword evidence="8" id="KW-1133">Transmembrane helix</keyword>
<proteinExistence type="predicted"/>
<feature type="region of interest" description="Disordered" evidence="7">
    <location>
        <begin position="709"/>
        <end position="738"/>
    </location>
</feature>
<dbReference type="InterPro" id="IPR013083">
    <property type="entry name" value="Znf_RING/FYVE/PHD"/>
</dbReference>
<dbReference type="Gene3D" id="1.20.58.900">
    <property type="match status" value="1"/>
</dbReference>
<feature type="compositionally biased region" description="Polar residues" evidence="7">
    <location>
        <begin position="1205"/>
        <end position="1215"/>
    </location>
</feature>
<dbReference type="InterPro" id="IPR047335">
    <property type="entry name" value="RUFY1-3"/>
</dbReference>
<dbReference type="SMART" id="SM00064">
    <property type="entry name" value="FYVE"/>
    <property type="match status" value="1"/>
</dbReference>
<evidence type="ECO:0000256" key="2">
    <source>
        <dbReference type="ARBA" id="ARBA00022771"/>
    </source>
</evidence>
<feature type="region of interest" description="Disordered" evidence="7">
    <location>
        <begin position="885"/>
        <end position="913"/>
    </location>
</feature>
<keyword evidence="3" id="KW-0862">Zinc</keyword>
<feature type="region of interest" description="Disordered" evidence="7">
    <location>
        <begin position="673"/>
        <end position="692"/>
    </location>
</feature>
<accession>A0A182MT18</accession>
<evidence type="ECO:0000256" key="4">
    <source>
        <dbReference type="ARBA" id="ARBA00023054"/>
    </source>
</evidence>
<feature type="domain" description="RUN" evidence="10">
    <location>
        <begin position="230"/>
        <end position="363"/>
    </location>
</feature>
<organism evidence="11 12">
    <name type="scientific">Anopheles culicifacies</name>
    <dbReference type="NCBI Taxonomy" id="139723"/>
    <lineage>
        <taxon>Eukaryota</taxon>
        <taxon>Metazoa</taxon>
        <taxon>Ecdysozoa</taxon>
        <taxon>Arthropoda</taxon>
        <taxon>Hexapoda</taxon>
        <taxon>Insecta</taxon>
        <taxon>Pterygota</taxon>
        <taxon>Neoptera</taxon>
        <taxon>Endopterygota</taxon>
        <taxon>Diptera</taxon>
        <taxon>Nematocera</taxon>
        <taxon>Culicoidea</taxon>
        <taxon>Culicidae</taxon>
        <taxon>Anophelinae</taxon>
        <taxon>Anopheles</taxon>
        <taxon>culicifacies species complex</taxon>
    </lineage>
</organism>
<evidence type="ECO:0000256" key="8">
    <source>
        <dbReference type="SAM" id="Phobius"/>
    </source>
</evidence>
<dbReference type="InterPro" id="IPR056780">
    <property type="entry name" value="Renin_r_C"/>
</dbReference>
<dbReference type="GO" id="GO:0008270">
    <property type="term" value="F:zinc ion binding"/>
    <property type="evidence" value="ECO:0007669"/>
    <property type="project" value="UniProtKB-KW"/>
</dbReference>
<dbReference type="SUPFAM" id="SSF140741">
    <property type="entry name" value="RUN domain-like"/>
    <property type="match status" value="1"/>
</dbReference>
<feature type="compositionally biased region" description="Gly residues" evidence="7">
    <location>
        <begin position="36"/>
        <end position="51"/>
    </location>
</feature>
<feature type="coiled-coil region" evidence="6">
    <location>
        <begin position="819"/>
        <end position="884"/>
    </location>
</feature>
<dbReference type="InterPro" id="IPR000306">
    <property type="entry name" value="Znf_FYVE"/>
</dbReference>
<sequence length="1282" mass="137508">MRALGIAQPNNHHQTTVTSGTTSSTTASNVGSVGASTGGSTAGINGKNGNGDGHHHGPGTTLITLPRAIPAGNGSAGDGHRSGGPLRTGGNGGVAGGGSVSDTAAQDTIYLCNFRVTVDGEWLCLKELQDLDIKDGQAGGGGGGNGGGIGADALGGGGGGAGGGTGDCNALNTFGIIENVKCEEKIIERDWVNYYSRDPASIERSNLVKICKLVVKELLEQSLRFGRMLDSDHLPLQHFFIVLEHVLRHGLKPKKGLLGPKKELWDILQSVERYCVEAMDITSSVRDLPTVRTHMGRARAWLRLALMQKKLADYLQVLIEHRDDSLAEYYEPHALMMSDEIIIIVGILVGLNVIDCNLCVKEEDLDSQQGVIDFSLYLRSSSRNSPDEENNGGVGSGGIDDSATGAMTAVLDQKNYIEELNRHLNATVANLQAKVESLTTTNALMKEDLAIARNSLMALQAENAALRRASQHGHPIEDKTNVLDRFDPEMAETLAEERKKRQEIEKELDLQVSLKAETEMAMKLLEKDIHEKQDTIVSLRRQLEDIKSINLDMYRKLQECELELTQKGEMVSRLQIKASQIGKILSNLERKGAADAMTDSQISTINSFAGGGGVSSPSGTGGSYGSGLVGPPNKKPHLKIGTIPPFNANKLRKSPSVGATAATAGAAVSTTSATTAPSAVGTNPAVPQTAAGGTADKQLELDLQKRLSSPPQVDLGSTATSSSGQSAENDGTVEAPECEASLKHKTELMSRMETQRESMASAISQLEKKYSSETASLNALQESSQALSLQVVASEQRAARAEADLRIEREWRTAMQEKEMEHKEAISELQLQVKQLTDDSKQLGKANVELEKLRSQWAEDQRTLEELGVQLSVSKLQISELKERATGATQHNHYGPDNSRDGDSVSGSSGTGGWTPDKVVSKCTGCEKEFSMTRRKHHCRNCGRIFCSSCSEHVATLGTAEQQQTANGSKPVRVSNCDQLSVLYSPKAVEFSGNSRLDSEALPEVFGAALGYSVSLPTEWDGMVIKDPFNTANGAVVVVAEGLTSVTVDGAKSYQLDGNTGSVALSELIQKSADHQGVSFEVDLKESSDSFATPLGTVQPDDEEVKPQHLKPKSNKADSDFLRQIAFLNGLSDLLVTSTDRIPTVHIVRVSFEALLAAHEPNSPALDEAKKLFVNALAGLETASEKAFDGAVIVGLVTASEGQSVVRSKRQASQPKQEENENPMNLATKYNSNYPVIFNIILWFSVVLAFSLLAISIVIGTMDPGRDSIIYRMTSTRMKKDN</sequence>
<name>A0A182MT18_9DIPT</name>
<protein>
    <recommendedName>
        <fullName evidence="13">FYVE-type domain-containing protein</fullName>
    </recommendedName>
</protein>
<reference evidence="11" key="2">
    <citation type="submission" date="2020-05" db="UniProtKB">
        <authorList>
            <consortium name="EnsemblMetazoa"/>
        </authorList>
    </citation>
    <scope>IDENTIFICATION</scope>
    <source>
        <strain evidence="11">A-37</strain>
    </source>
</reference>
<dbReference type="SMART" id="SM00593">
    <property type="entry name" value="RUN"/>
    <property type="match status" value="1"/>
</dbReference>
<dbReference type="InterPro" id="IPR011011">
    <property type="entry name" value="Znf_FYVE_PHD"/>
</dbReference>
<evidence type="ECO:0000256" key="1">
    <source>
        <dbReference type="ARBA" id="ARBA00022723"/>
    </source>
</evidence>
<keyword evidence="12" id="KW-1185">Reference proteome</keyword>
<reference evidence="12" key="1">
    <citation type="submission" date="2013-09" db="EMBL/GenBank/DDBJ databases">
        <title>The Genome Sequence of Anopheles culicifacies species A.</title>
        <authorList>
            <consortium name="The Broad Institute Genomics Platform"/>
            <person name="Neafsey D.E."/>
            <person name="Besansky N."/>
            <person name="Howell P."/>
            <person name="Walton C."/>
            <person name="Young S.K."/>
            <person name="Zeng Q."/>
            <person name="Gargeya S."/>
            <person name="Fitzgerald M."/>
            <person name="Haas B."/>
            <person name="Abouelleil A."/>
            <person name="Allen A.W."/>
            <person name="Alvarado L."/>
            <person name="Arachchi H.M."/>
            <person name="Berlin A.M."/>
            <person name="Chapman S.B."/>
            <person name="Gainer-Dewar J."/>
            <person name="Goldberg J."/>
            <person name="Griggs A."/>
            <person name="Gujja S."/>
            <person name="Hansen M."/>
            <person name="Howarth C."/>
            <person name="Imamovic A."/>
            <person name="Ireland A."/>
            <person name="Larimer J."/>
            <person name="McCowan C."/>
            <person name="Murphy C."/>
            <person name="Pearson M."/>
            <person name="Poon T.W."/>
            <person name="Priest M."/>
            <person name="Roberts A."/>
            <person name="Saif S."/>
            <person name="Shea T."/>
            <person name="Sisk P."/>
            <person name="Sykes S."/>
            <person name="Wortman J."/>
            <person name="Nusbaum C."/>
            <person name="Birren B."/>
        </authorList>
    </citation>
    <scope>NUCLEOTIDE SEQUENCE [LARGE SCALE GENOMIC DNA]</scope>
    <source>
        <strain evidence="12">A-37</strain>
    </source>
</reference>
<keyword evidence="8" id="KW-0812">Transmembrane</keyword>
<dbReference type="GO" id="GO:0005737">
    <property type="term" value="C:cytoplasm"/>
    <property type="evidence" value="ECO:0007669"/>
    <property type="project" value="TreeGrafter"/>
</dbReference>
<evidence type="ECO:0000256" key="6">
    <source>
        <dbReference type="SAM" id="Coils"/>
    </source>
</evidence>
<dbReference type="InterPro" id="IPR037213">
    <property type="entry name" value="Run_dom_sf"/>
</dbReference>
<evidence type="ECO:0000259" key="10">
    <source>
        <dbReference type="PROSITE" id="PS50826"/>
    </source>
</evidence>
<feature type="coiled-coil region" evidence="6">
    <location>
        <begin position="749"/>
        <end position="783"/>
    </location>
</feature>
<dbReference type="InterPro" id="IPR004012">
    <property type="entry name" value="Run_dom"/>
</dbReference>
<keyword evidence="2 5" id="KW-0863">Zinc-finger</keyword>
<dbReference type="Pfam" id="PF25294">
    <property type="entry name" value="RENR_N"/>
    <property type="match status" value="1"/>
</dbReference>
<dbReference type="FunFam" id="1.20.58.900:FF:000011">
    <property type="entry name" value="Uncharacterized protein, isoform B"/>
    <property type="match status" value="1"/>
</dbReference>
<dbReference type="InterPro" id="IPR057318">
    <property type="entry name" value="RENR_N"/>
</dbReference>
<dbReference type="EMBL" id="AXCM01001279">
    <property type="status" value="NOT_ANNOTATED_CDS"/>
    <property type="molecule type" value="Genomic_DNA"/>
</dbReference>
<feature type="region of interest" description="Disordered" evidence="7">
    <location>
        <begin position="1205"/>
        <end position="1224"/>
    </location>
</feature>
<feature type="compositionally biased region" description="Gly residues" evidence="7">
    <location>
        <begin position="86"/>
        <end position="96"/>
    </location>
</feature>
<feature type="compositionally biased region" description="Low complexity" evidence="7">
    <location>
        <begin position="673"/>
        <end position="682"/>
    </location>
</feature>
<dbReference type="STRING" id="139723.A0A182MT18"/>
<evidence type="ECO:0000256" key="7">
    <source>
        <dbReference type="SAM" id="MobiDB-lite"/>
    </source>
</evidence>
<dbReference type="Gene3D" id="3.30.40.10">
    <property type="entry name" value="Zinc/RING finger domain, C3HC4 (zinc finger)"/>
    <property type="match status" value="1"/>
</dbReference>
<evidence type="ECO:0000313" key="12">
    <source>
        <dbReference type="Proteomes" id="UP000075883"/>
    </source>
</evidence>
<feature type="compositionally biased region" description="Low complexity" evidence="7">
    <location>
        <begin position="716"/>
        <end position="727"/>
    </location>
</feature>
<evidence type="ECO:0000256" key="3">
    <source>
        <dbReference type="ARBA" id="ARBA00022833"/>
    </source>
</evidence>
<dbReference type="VEuPathDB" id="VectorBase:ACUA025602"/>
<evidence type="ECO:0000313" key="11">
    <source>
        <dbReference type="EnsemblMetazoa" id="ACUA025602-PA"/>
    </source>
</evidence>
<feature type="region of interest" description="Disordered" evidence="7">
    <location>
        <begin position="612"/>
        <end position="647"/>
    </location>
</feature>
<feature type="transmembrane region" description="Helical" evidence="8">
    <location>
        <begin position="1240"/>
        <end position="1262"/>
    </location>
</feature>
<dbReference type="Pfam" id="PF01363">
    <property type="entry name" value="FYVE"/>
    <property type="match status" value="1"/>
</dbReference>
<evidence type="ECO:0000256" key="5">
    <source>
        <dbReference type="PROSITE-ProRule" id="PRU00091"/>
    </source>
</evidence>
<feature type="compositionally biased region" description="Gly residues" evidence="7">
    <location>
        <begin position="612"/>
        <end position="628"/>
    </location>
</feature>
<keyword evidence="8" id="KW-0472">Membrane</keyword>
<dbReference type="PANTHER" id="PTHR45956">
    <property type="entry name" value="RUN AND FYVE DOMAIN-CONTAINING PROTEIN 2-LIKE PROTEIN"/>
    <property type="match status" value="1"/>
</dbReference>